<protein>
    <recommendedName>
        <fullName evidence="2">C2H2-type domain-containing protein</fullName>
    </recommendedName>
</protein>
<dbReference type="CDD" id="cd04301">
    <property type="entry name" value="NAT_SF"/>
    <property type="match status" value="1"/>
</dbReference>
<dbReference type="GO" id="GO:0061733">
    <property type="term" value="F:protein-lysine-acetyltransferase activity"/>
    <property type="evidence" value="ECO:0007669"/>
    <property type="project" value="TreeGrafter"/>
</dbReference>
<feature type="compositionally biased region" description="Acidic residues" evidence="1">
    <location>
        <begin position="60"/>
        <end position="71"/>
    </location>
</feature>
<dbReference type="GeneID" id="39590437"/>
<dbReference type="GO" id="GO:0000785">
    <property type="term" value="C:chromatin"/>
    <property type="evidence" value="ECO:0007669"/>
    <property type="project" value="TreeGrafter"/>
</dbReference>
<dbReference type="GO" id="GO:0007064">
    <property type="term" value="P:mitotic sister chromatid cohesion"/>
    <property type="evidence" value="ECO:0007669"/>
    <property type="project" value="TreeGrafter"/>
</dbReference>
<feature type="domain" description="C2H2-type" evidence="2">
    <location>
        <begin position="181"/>
        <end position="201"/>
    </location>
</feature>
<organism evidence="3 4">
    <name type="scientific">Apiotrichum porosum</name>
    <dbReference type="NCBI Taxonomy" id="105984"/>
    <lineage>
        <taxon>Eukaryota</taxon>
        <taxon>Fungi</taxon>
        <taxon>Dikarya</taxon>
        <taxon>Basidiomycota</taxon>
        <taxon>Agaricomycotina</taxon>
        <taxon>Tremellomycetes</taxon>
        <taxon>Trichosporonales</taxon>
        <taxon>Trichosporonaceae</taxon>
        <taxon>Apiotrichum</taxon>
    </lineage>
</organism>
<dbReference type="PANTHER" id="PTHR45884:SF2">
    <property type="entry name" value="N-ACETYLTRANSFERASE ECO"/>
    <property type="match status" value="1"/>
</dbReference>
<feature type="compositionally biased region" description="Low complexity" evidence="1">
    <location>
        <begin position="140"/>
        <end position="164"/>
    </location>
</feature>
<dbReference type="InterPro" id="IPR028009">
    <property type="entry name" value="ESCO_Acetyltransf_dom"/>
</dbReference>
<dbReference type="PANTHER" id="PTHR45884">
    <property type="entry name" value="N-ACETYLTRANSFERASE ECO"/>
    <property type="match status" value="1"/>
</dbReference>
<dbReference type="Proteomes" id="UP000279236">
    <property type="component" value="Unassembled WGS sequence"/>
</dbReference>
<proteinExistence type="predicted"/>
<keyword evidence="4" id="KW-1185">Reference proteome</keyword>
<feature type="region of interest" description="Disordered" evidence="1">
    <location>
        <begin position="1"/>
        <end position="108"/>
    </location>
</feature>
<reference evidence="3 4" key="1">
    <citation type="submission" date="2018-11" db="EMBL/GenBank/DDBJ databases">
        <title>Genome sequence of Apiotrichum porosum DSM 27194.</title>
        <authorList>
            <person name="Aliyu H."/>
            <person name="Gorte O."/>
            <person name="Ochsenreither K."/>
        </authorList>
    </citation>
    <scope>NUCLEOTIDE SEQUENCE [LARGE SCALE GENOMIC DNA]</scope>
    <source>
        <strain evidence="3 4">DSM 27194</strain>
    </source>
</reference>
<feature type="compositionally biased region" description="Basic residues" evidence="1">
    <location>
        <begin position="1"/>
        <end position="12"/>
    </location>
</feature>
<dbReference type="STRING" id="105984.A0A427XZR9"/>
<dbReference type="Pfam" id="PF13880">
    <property type="entry name" value="Acetyltransf_13"/>
    <property type="match status" value="1"/>
</dbReference>
<dbReference type="InterPro" id="IPR013087">
    <property type="entry name" value="Znf_C2H2_type"/>
</dbReference>
<gene>
    <name evidence="3" type="ORF">EHS24_005894</name>
</gene>
<dbReference type="PROSITE" id="PS00028">
    <property type="entry name" value="ZINC_FINGER_C2H2_1"/>
    <property type="match status" value="1"/>
</dbReference>
<dbReference type="RefSeq" id="XP_028477822.1">
    <property type="nucleotide sequence ID" value="XM_028621370.1"/>
</dbReference>
<dbReference type="EMBL" id="RSCE01000003">
    <property type="protein sequence ID" value="RSH84374.1"/>
    <property type="molecule type" value="Genomic_DNA"/>
</dbReference>
<name>A0A427XZR9_9TREE</name>
<evidence type="ECO:0000259" key="2">
    <source>
        <dbReference type="PROSITE" id="PS00028"/>
    </source>
</evidence>
<feature type="region of interest" description="Disordered" evidence="1">
    <location>
        <begin position="133"/>
        <end position="166"/>
    </location>
</feature>
<accession>A0A427XZR9</accession>
<evidence type="ECO:0000313" key="4">
    <source>
        <dbReference type="Proteomes" id="UP000279236"/>
    </source>
</evidence>
<dbReference type="InterPro" id="IPR016181">
    <property type="entry name" value="Acyl_CoA_acyltransferase"/>
</dbReference>
<dbReference type="GO" id="GO:0005634">
    <property type="term" value="C:nucleus"/>
    <property type="evidence" value="ECO:0007669"/>
    <property type="project" value="TreeGrafter"/>
</dbReference>
<evidence type="ECO:0000256" key="1">
    <source>
        <dbReference type="SAM" id="MobiDB-lite"/>
    </source>
</evidence>
<dbReference type="AlphaFoldDB" id="A0A427XZR9"/>
<comment type="caution">
    <text evidence="3">The sequence shown here is derived from an EMBL/GenBank/DDBJ whole genome shotgun (WGS) entry which is preliminary data.</text>
</comment>
<dbReference type="OrthoDB" id="428854at2759"/>
<dbReference type="SUPFAM" id="SSF55729">
    <property type="entry name" value="Acyl-CoA N-acyltransferases (Nat)"/>
    <property type="match status" value="1"/>
</dbReference>
<evidence type="ECO:0000313" key="3">
    <source>
        <dbReference type="EMBL" id="RSH84374.1"/>
    </source>
</evidence>
<sequence>MTARPPVRRTYGRRPPPPSSPPSLAFASSSVGSLVFTPPPPSSSPTTARRKRVRQQSVEASDDDDDDDDESPLFSSPTKGKGKSSIRTPTPMLVASAPSAPPSPLAAMDTNTALSTATRQTSLKGFFVPLAKRARPTPMPSSNVATTATSTTRSSSTPTPAAQPKPKLHQLQFTAGALRSCAECGMSYLRGSDDAEHARHHARVTRGIPWTARTRAVVDRVPLVPKASTSSTPTRTSPRRKAVNKTGNARIVIVDCAASASTSSSSSSSSTSTAPAARITEILGMVDTVVAAPALPLAIKDRCKLVLALTSDPPPSGRRLPGRPVEKGERVVGAVVVQPIKWAMRVLRDGESGVGGSVDSGGGVVCDPARLPTPLGIHRLFVVPAYRGLGLAREMLDVAAAETVYGCEFDPTKGQVAFSQPTDSGRMVMESWGKGGVRVFVDDESQL</sequence>